<dbReference type="STRING" id="299467.A0A443SNJ2"/>
<dbReference type="InterPro" id="IPR022649">
    <property type="entry name" value="Pr_cel_nuc_antig_C"/>
</dbReference>
<dbReference type="HAMAP" id="MF_00317">
    <property type="entry name" value="DNApol_clamp_arch"/>
    <property type="match status" value="1"/>
</dbReference>
<dbReference type="PANTHER" id="PTHR11352:SF0">
    <property type="entry name" value="PROLIFERATING CELL NUCLEAR ANTIGEN"/>
    <property type="match status" value="1"/>
</dbReference>
<dbReference type="GO" id="GO:0030337">
    <property type="term" value="F:DNA polymerase processivity factor activity"/>
    <property type="evidence" value="ECO:0007669"/>
    <property type="project" value="InterPro"/>
</dbReference>
<dbReference type="AlphaFoldDB" id="A0A443SNJ2"/>
<feature type="non-terminal residue" evidence="11">
    <location>
        <position position="1"/>
    </location>
</feature>
<dbReference type="InterPro" id="IPR046938">
    <property type="entry name" value="DNA_clamp_sf"/>
</dbReference>
<dbReference type="GO" id="GO:0019985">
    <property type="term" value="P:translesion synthesis"/>
    <property type="evidence" value="ECO:0007669"/>
    <property type="project" value="TreeGrafter"/>
</dbReference>
<protein>
    <recommendedName>
        <fullName evidence="7">DNA sliding clamp PCNA</fullName>
    </recommendedName>
</protein>
<keyword evidence="3 8" id="KW-0235">DNA replication</keyword>
<dbReference type="GO" id="GO:0003677">
    <property type="term" value="F:DNA binding"/>
    <property type="evidence" value="ECO:0007669"/>
    <property type="project" value="UniProtKB-KW"/>
</dbReference>
<dbReference type="NCBIfam" id="TIGR00590">
    <property type="entry name" value="pcna"/>
    <property type="match status" value="1"/>
</dbReference>
<dbReference type="PRINTS" id="PR00339">
    <property type="entry name" value="PCNACYCLIN"/>
</dbReference>
<comment type="similarity">
    <text evidence="2 8">Belongs to the PCNA family.</text>
</comment>
<dbReference type="FunFam" id="3.10.150.10:FF:000006">
    <property type="entry name" value="Proliferating cell nuclear antigen"/>
    <property type="match status" value="1"/>
</dbReference>
<dbReference type="CDD" id="cd00577">
    <property type="entry name" value="PCNA"/>
    <property type="match status" value="1"/>
</dbReference>
<dbReference type="InterPro" id="IPR000730">
    <property type="entry name" value="Pr_cel_nuc_antig"/>
</dbReference>
<dbReference type="GO" id="GO:0006298">
    <property type="term" value="P:mismatch repair"/>
    <property type="evidence" value="ECO:0007669"/>
    <property type="project" value="TreeGrafter"/>
</dbReference>
<dbReference type="OrthoDB" id="534348at2759"/>
<comment type="subcellular location">
    <subcellularLocation>
        <location evidence="1 7">Nucleus</location>
    </subcellularLocation>
</comment>
<evidence type="ECO:0000256" key="4">
    <source>
        <dbReference type="ARBA" id="ARBA00023125"/>
    </source>
</evidence>
<dbReference type="PANTHER" id="PTHR11352">
    <property type="entry name" value="PROLIFERATING CELL NUCLEAR ANTIGEN"/>
    <property type="match status" value="1"/>
</dbReference>
<comment type="caution">
    <text evidence="11">The sequence shown here is derived from an EMBL/GenBank/DDBJ whole genome shotgun (WGS) entry which is preliminary data.</text>
</comment>
<feature type="domain" description="Proliferating cell nuclear antigen PCNA N-terminal" evidence="9">
    <location>
        <begin position="4"/>
        <end position="126"/>
    </location>
</feature>
<name>A0A443SNJ2_9ACAR</name>
<keyword evidence="12" id="KW-1185">Reference proteome</keyword>
<evidence type="ECO:0000313" key="12">
    <source>
        <dbReference type="Proteomes" id="UP000288716"/>
    </source>
</evidence>
<accession>A0A443SNJ2</accession>
<feature type="domain" description="Proliferating cell nuclear antigen PCNA C-terminal" evidence="10">
    <location>
        <begin position="130"/>
        <end position="262"/>
    </location>
</feature>
<dbReference type="GO" id="GO:0006272">
    <property type="term" value="P:leading strand elongation"/>
    <property type="evidence" value="ECO:0007669"/>
    <property type="project" value="TreeGrafter"/>
</dbReference>
<evidence type="ECO:0000259" key="10">
    <source>
        <dbReference type="Pfam" id="PF02747"/>
    </source>
</evidence>
<dbReference type="GO" id="GO:0043626">
    <property type="term" value="C:PCNA complex"/>
    <property type="evidence" value="ECO:0007669"/>
    <property type="project" value="TreeGrafter"/>
</dbReference>
<keyword evidence="5 7" id="KW-0539">Nucleus</keyword>
<dbReference type="GO" id="GO:0006275">
    <property type="term" value="P:regulation of DNA replication"/>
    <property type="evidence" value="ECO:0007669"/>
    <property type="project" value="InterPro"/>
</dbReference>
<dbReference type="FunFam" id="3.10.150.10:FF:000008">
    <property type="entry name" value="Proliferating cell nuclear antigen"/>
    <property type="match status" value="1"/>
</dbReference>
<evidence type="ECO:0000256" key="7">
    <source>
        <dbReference type="RuleBase" id="RU000641"/>
    </source>
</evidence>
<evidence type="ECO:0000256" key="8">
    <source>
        <dbReference type="RuleBase" id="RU003671"/>
    </source>
</evidence>
<dbReference type="VEuPathDB" id="VectorBase:LDEU002984"/>
<evidence type="ECO:0000259" key="9">
    <source>
        <dbReference type="Pfam" id="PF00705"/>
    </source>
</evidence>
<dbReference type="Pfam" id="PF02747">
    <property type="entry name" value="PCNA_C"/>
    <property type="match status" value="1"/>
</dbReference>
<proteinExistence type="inferred from homology"/>
<organism evidence="11 12">
    <name type="scientific">Leptotrombidium deliense</name>
    <dbReference type="NCBI Taxonomy" id="299467"/>
    <lineage>
        <taxon>Eukaryota</taxon>
        <taxon>Metazoa</taxon>
        <taxon>Ecdysozoa</taxon>
        <taxon>Arthropoda</taxon>
        <taxon>Chelicerata</taxon>
        <taxon>Arachnida</taxon>
        <taxon>Acari</taxon>
        <taxon>Acariformes</taxon>
        <taxon>Trombidiformes</taxon>
        <taxon>Prostigmata</taxon>
        <taxon>Anystina</taxon>
        <taxon>Parasitengona</taxon>
        <taxon>Trombiculoidea</taxon>
        <taxon>Trombiculidae</taxon>
        <taxon>Leptotrombidium</taxon>
    </lineage>
</organism>
<evidence type="ECO:0000313" key="11">
    <source>
        <dbReference type="EMBL" id="RWS29053.1"/>
    </source>
</evidence>
<dbReference type="PROSITE" id="PS00293">
    <property type="entry name" value="PCNA_2"/>
    <property type="match status" value="1"/>
</dbReference>
<dbReference type="Pfam" id="PF00705">
    <property type="entry name" value="PCNA_N"/>
    <property type="match status" value="1"/>
</dbReference>
<dbReference type="InterPro" id="IPR022659">
    <property type="entry name" value="Pr_cel_nuc_antig_CS"/>
</dbReference>
<evidence type="ECO:0000256" key="5">
    <source>
        <dbReference type="ARBA" id="ARBA00023242"/>
    </source>
</evidence>
<evidence type="ECO:0000256" key="3">
    <source>
        <dbReference type="ARBA" id="ARBA00022705"/>
    </source>
</evidence>
<keyword evidence="4 8" id="KW-0238">DNA-binding</keyword>
<evidence type="ECO:0000256" key="6">
    <source>
        <dbReference type="ARBA" id="ARBA00062326"/>
    </source>
</evidence>
<gene>
    <name evidence="11" type="ORF">B4U80_07565</name>
</gene>
<evidence type="ECO:0000256" key="2">
    <source>
        <dbReference type="ARBA" id="ARBA00010462"/>
    </source>
</evidence>
<dbReference type="Gene3D" id="3.10.150.10">
    <property type="entry name" value="DNA Polymerase III, subunit A, domain 2"/>
    <property type="match status" value="2"/>
</dbReference>
<dbReference type="InterPro" id="IPR022648">
    <property type="entry name" value="Pr_cel_nuc_antig_N"/>
</dbReference>
<dbReference type="EMBL" id="NCKV01001091">
    <property type="protein sequence ID" value="RWS29053.1"/>
    <property type="molecule type" value="Genomic_DNA"/>
</dbReference>
<reference evidence="11 12" key="1">
    <citation type="journal article" date="2018" name="Gigascience">
        <title>Genomes of trombidid mites reveal novel predicted allergens and laterally-transferred genes associated with secondary metabolism.</title>
        <authorList>
            <person name="Dong X."/>
            <person name="Chaisiri K."/>
            <person name="Xia D."/>
            <person name="Armstrong S.D."/>
            <person name="Fang Y."/>
            <person name="Donnelly M.J."/>
            <person name="Kadowaki T."/>
            <person name="McGarry J.W."/>
            <person name="Darby A.C."/>
            <person name="Makepeace B.L."/>
        </authorList>
    </citation>
    <scope>NUCLEOTIDE SEQUENCE [LARGE SCALE GENOMIC DNA]</scope>
    <source>
        <strain evidence="11">UoL-UT</strain>
    </source>
</reference>
<dbReference type="PROSITE" id="PS01251">
    <property type="entry name" value="PCNA_1"/>
    <property type="match status" value="1"/>
</dbReference>
<dbReference type="SUPFAM" id="SSF55979">
    <property type="entry name" value="DNA clamp"/>
    <property type="match status" value="2"/>
</dbReference>
<dbReference type="Proteomes" id="UP000288716">
    <property type="component" value="Unassembled WGS sequence"/>
</dbReference>
<comment type="function">
    <text evidence="7">This protein is an auxiliary protein of DNA polymerase delta and is involved in the control of eukaryotic DNA replication by increasing the polymerase's processivity during elongation of the leading strand.</text>
</comment>
<comment type="subunit">
    <text evidence="6">Homotrimer. Forms a complex with activator 1 heteropentamer in the presence of ATP.</text>
</comment>
<evidence type="ECO:0000256" key="1">
    <source>
        <dbReference type="ARBA" id="ARBA00004123"/>
    </source>
</evidence>
<sequence length="268" mass="29375">FAKMFEAKLSQGAILKKILDAIKDLVNEASWDCSSTGMSLQAMDTSHVSLVAVQLKSEGFDKYRCDRSVTLGMNLASLSKILKCAGNDDTITIKAPDDGDKITLVFDAKNESEVAEYEIKLMNLDSEYLGIPDTTYSVTVKMPAQKFQRICRDLAQIGDAVTISCVKDSVRFAAKGDMGSGTVNLYQTSSADKPEDAVHVTMQEPIILSFALKYLNHFAKATPLSSQVTLSLSADVPLVVEYTIVDEDNDEVGSIRYYLAPKIEENDE</sequence>